<dbReference type="InterPro" id="IPR029026">
    <property type="entry name" value="tRNA_m1G_MTases_N"/>
</dbReference>
<dbReference type="EMBL" id="CP009313">
    <property type="protein sequence ID" value="AJE41775.1"/>
    <property type="molecule type" value="Genomic_DNA"/>
</dbReference>
<dbReference type="Gene3D" id="3.40.1280.10">
    <property type="match status" value="1"/>
</dbReference>
<dbReference type="GO" id="GO:0003723">
    <property type="term" value="F:RNA binding"/>
    <property type="evidence" value="ECO:0007669"/>
    <property type="project" value="InterPro"/>
</dbReference>
<evidence type="ECO:0000256" key="1">
    <source>
        <dbReference type="ARBA" id="ARBA00007228"/>
    </source>
</evidence>
<evidence type="ECO:0000256" key="2">
    <source>
        <dbReference type="ARBA" id="ARBA00022603"/>
    </source>
</evidence>
<name>A0A0B5DKT2_9ACTN</name>
<dbReference type="GO" id="GO:0006396">
    <property type="term" value="P:RNA processing"/>
    <property type="evidence" value="ECO:0007669"/>
    <property type="project" value="InterPro"/>
</dbReference>
<feature type="domain" description="MRM3-like substrate binding" evidence="5">
    <location>
        <begin position="6"/>
        <end position="96"/>
    </location>
</feature>
<dbReference type="InterPro" id="IPR029064">
    <property type="entry name" value="Ribosomal_eL30-like_sf"/>
</dbReference>
<dbReference type="Gene3D" id="3.30.1330.30">
    <property type="match status" value="1"/>
</dbReference>
<evidence type="ECO:0000259" key="4">
    <source>
        <dbReference type="Pfam" id="PF00588"/>
    </source>
</evidence>
<dbReference type="SUPFAM" id="SSF75217">
    <property type="entry name" value="alpha/beta knot"/>
    <property type="match status" value="1"/>
</dbReference>
<dbReference type="Pfam" id="PF00588">
    <property type="entry name" value="SpoU_methylase"/>
    <property type="match status" value="1"/>
</dbReference>
<reference evidence="7" key="1">
    <citation type="submission" date="2014-09" db="EMBL/GenBank/DDBJ databases">
        <title>Sequence of the Streptomyces nodosus genome.</title>
        <authorList>
            <person name="Sweeney P."/>
            <person name="Stephens N."/>
            <person name="Murphy C."/>
            <person name="Caffrey P."/>
        </authorList>
    </citation>
    <scope>NUCLEOTIDE SEQUENCE [LARGE SCALE GENOMIC DNA]</scope>
    <source>
        <strain evidence="7">ATCC 14899</strain>
    </source>
</reference>
<sequence length="263" mass="28255">MSSPSNPHVKELAALRRRRNRQSSGVTLVEGYEELDLALRAGVRPRELYFCPALTDGTDPRDVVGRAAERGAALFSLSRQAFDKAAYREGPDGWLAVVPDIETDLSRIEVDDRALFLVCESVEKPGNLGSMLRTADAAGVTAVISANPVTDWGNPNVIRASKGTVFAVPIASAGSGDVLRWLAEHSVNVVATTPDTDVLMADVDMSGPTAILVGSEKYGLSEQWLAGSHTKAKIPMFGQVDSLNVAVSAALFTYEAVRQRMQR</sequence>
<reference evidence="6 7" key="2">
    <citation type="journal article" date="2016" name="Appl. Microbiol. Biotechnol.">
        <title>Exploiting the genome sequence of Streptomyces nodosus for enhanced antibiotic production.</title>
        <authorList>
            <person name="Sweeney P."/>
            <person name="Murphy C.D."/>
            <person name="Caffrey P."/>
        </authorList>
    </citation>
    <scope>NUCLEOTIDE SEQUENCE [LARGE SCALE GENOMIC DNA]</scope>
    <source>
        <strain evidence="6 7">ATCC 14899</strain>
    </source>
</reference>
<keyword evidence="2 6" id="KW-0489">Methyltransferase</keyword>
<dbReference type="GO" id="GO:0032259">
    <property type="term" value="P:methylation"/>
    <property type="evidence" value="ECO:0007669"/>
    <property type="project" value="UniProtKB-KW"/>
</dbReference>
<evidence type="ECO:0000313" key="7">
    <source>
        <dbReference type="Proteomes" id="UP000031526"/>
    </source>
</evidence>
<protein>
    <submittedName>
        <fullName evidence="6">rRNA methyltransferase</fullName>
    </submittedName>
</protein>
<comment type="similarity">
    <text evidence="1">Belongs to the class IV-like SAM-binding methyltransferase superfamily. RNA methyltransferase TrmH family.</text>
</comment>
<dbReference type="InterPro" id="IPR053888">
    <property type="entry name" value="MRM3-like_sub_bind"/>
</dbReference>
<dbReference type="InterPro" id="IPR001537">
    <property type="entry name" value="SpoU_MeTrfase"/>
</dbReference>
<dbReference type="InterPro" id="IPR051259">
    <property type="entry name" value="rRNA_Methyltransferase"/>
</dbReference>
<dbReference type="InterPro" id="IPR029028">
    <property type="entry name" value="Alpha/beta_knot_MTases"/>
</dbReference>
<dbReference type="STRING" id="40318.SNOD_18420"/>
<evidence type="ECO:0000313" key="6">
    <source>
        <dbReference type="EMBL" id="AJE41775.1"/>
    </source>
</evidence>
<evidence type="ECO:0000259" key="5">
    <source>
        <dbReference type="Pfam" id="PF22435"/>
    </source>
</evidence>
<dbReference type="Proteomes" id="UP000031526">
    <property type="component" value="Chromosome"/>
</dbReference>
<gene>
    <name evidence="6" type="ORF">SNOD_18420</name>
</gene>
<dbReference type="CDD" id="cd18104">
    <property type="entry name" value="SpoU-like_RNA-MTase"/>
    <property type="match status" value="1"/>
</dbReference>
<dbReference type="AlphaFoldDB" id="A0A0B5DKT2"/>
<proteinExistence type="inferred from homology"/>
<dbReference type="SUPFAM" id="SSF55315">
    <property type="entry name" value="L30e-like"/>
    <property type="match status" value="1"/>
</dbReference>
<evidence type="ECO:0000256" key="3">
    <source>
        <dbReference type="ARBA" id="ARBA00022679"/>
    </source>
</evidence>
<accession>A0A0B5DKT2</accession>
<organism evidence="6 7">
    <name type="scientific">Streptomyces nodosus</name>
    <dbReference type="NCBI Taxonomy" id="40318"/>
    <lineage>
        <taxon>Bacteria</taxon>
        <taxon>Bacillati</taxon>
        <taxon>Actinomycetota</taxon>
        <taxon>Actinomycetes</taxon>
        <taxon>Kitasatosporales</taxon>
        <taxon>Streptomycetaceae</taxon>
        <taxon>Streptomyces</taxon>
    </lineage>
</organism>
<keyword evidence="3 6" id="KW-0808">Transferase</keyword>
<keyword evidence="7" id="KW-1185">Reference proteome</keyword>
<dbReference type="GO" id="GO:0008173">
    <property type="term" value="F:RNA methyltransferase activity"/>
    <property type="evidence" value="ECO:0007669"/>
    <property type="project" value="InterPro"/>
</dbReference>
<dbReference type="Pfam" id="PF22435">
    <property type="entry name" value="MRM3-like_sub_bind"/>
    <property type="match status" value="1"/>
</dbReference>
<dbReference type="HOGENOM" id="CLU_021322_3_2_11"/>
<feature type="domain" description="tRNA/rRNA methyltransferase SpoU type" evidence="4">
    <location>
        <begin position="115"/>
        <end position="254"/>
    </location>
</feature>
<dbReference type="PANTHER" id="PTHR43191:SF2">
    <property type="entry name" value="RRNA METHYLTRANSFERASE 3, MITOCHONDRIAL"/>
    <property type="match status" value="1"/>
</dbReference>
<dbReference type="PANTHER" id="PTHR43191">
    <property type="entry name" value="RRNA METHYLTRANSFERASE 3"/>
    <property type="match status" value="1"/>
</dbReference>